<dbReference type="GO" id="GO:0008483">
    <property type="term" value="F:transaminase activity"/>
    <property type="evidence" value="ECO:0007669"/>
    <property type="project" value="UniProtKB-KW"/>
</dbReference>
<dbReference type="PANTHER" id="PTHR42885:SF1">
    <property type="entry name" value="THREONINE-PHOSPHATE DECARBOXYLASE"/>
    <property type="match status" value="1"/>
</dbReference>
<gene>
    <name evidence="4" type="ORF">H0486_02395</name>
</gene>
<accession>A0A839JWW6</accession>
<dbReference type="InterPro" id="IPR004839">
    <property type="entry name" value="Aminotransferase_I/II_large"/>
</dbReference>
<feature type="domain" description="Aminotransferase class I/classII large" evidence="3">
    <location>
        <begin position="16"/>
        <end position="338"/>
    </location>
</feature>
<comment type="cofactor">
    <cofactor evidence="1">
        <name>pyridoxal 5'-phosphate</name>
        <dbReference type="ChEBI" id="CHEBI:597326"/>
    </cofactor>
</comment>
<organism evidence="4 5">
    <name type="scientific">Variimorphobacter saccharofermentans</name>
    <dbReference type="NCBI Taxonomy" id="2755051"/>
    <lineage>
        <taxon>Bacteria</taxon>
        <taxon>Bacillati</taxon>
        <taxon>Bacillota</taxon>
        <taxon>Clostridia</taxon>
        <taxon>Lachnospirales</taxon>
        <taxon>Lachnospiraceae</taxon>
        <taxon>Variimorphobacter</taxon>
    </lineage>
</organism>
<comment type="caution">
    <text evidence="4">The sequence shown here is derived from an EMBL/GenBank/DDBJ whole genome shotgun (WGS) entry which is preliminary data.</text>
</comment>
<protein>
    <submittedName>
        <fullName evidence="4">Aminotransferase class I/II-fold pyridoxal phosphate-dependent enzyme</fullName>
    </submittedName>
</protein>
<sequence length="348" mass="39382">MKGIHGGDIYRNDVKADFSVNVNPLGIPEAVEAALYEAVEHCSQYPDISAEKLKKALSGMLNVPRENLLFGNGASELFMAIIHGIRPRKTVIPIPSFYGYEYAARAADGEIIYYETKEENDFCFQEDFFSVLTEDVDLLFLANPNNPTGNLMSRKELIKVLDHCRDKGIYVVLDECFIEFCDRECSMLQEINKYTNLILVRAFTKIFAIPGVRLGYLVCSNPLLPDEIGRQLPEWNLSGFAQAAGYECAMQATFVEKTVAYIEKEREFLEAGLKKAGCQVFPGKANFLLIYSKQPLYDKLLEKGILIRDCENFRGLSKGFYRIAVKCRKENEALLRAIGEIKWNGKVK</sequence>
<dbReference type="Proteomes" id="UP000574276">
    <property type="component" value="Unassembled WGS sequence"/>
</dbReference>
<dbReference type="CDD" id="cd00609">
    <property type="entry name" value="AAT_like"/>
    <property type="match status" value="1"/>
</dbReference>
<proteinExistence type="predicted"/>
<evidence type="ECO:0000313" key="5">
    <source>
        <dbReference type="Proteomes" id="UP000574276"/>
    </source>
</evidence>
<keyword evidence="4" id="KW-0808">Transferase</keyword>
<dbReference type="AlphaFoldDB" id="A0A839JWW6"/>
<evidence type="ECO:0000313" key="4">
    <source>
        <dbReference type="EMBL" id="MBB2181727.1"/>
    </source>
</evidence>
<dbReference type="EMBL" id="JACEGA010000001">
    <property type="protein sequence ID" value="MBB2181727.1"/>
    <property type="molecule type" value="Genomic_DNA"/>
</dbReference>
<dbReference type="Gene3D" id="3.90.1150.10">
    <property type="entry name" value="Aspartate Aminotransferase, domain 1"/>
    <property type="match status" value="1"/>
</dbReference>
<dbReference type="Gene3D" id="3.40.640.10">
    <property type="entry name" value="Type I PLP-dependent aspartate aminotransferase-like (Major domain)"/>
    <property type="match status" value="1"/>
</dbReference>
<dbReference type="SUPFAM" id="SSF53383">
    <property type="entry name" value="PLP-dependent transferases"/>
    <property type="match status" value="1"/>
</dbReference>
<reference evidence="4 5" key="1">
    <citation type="submission" date="2020-07" db="EMBL/GenBank/DDBJ databases">
        <title>Characterization and genome sequencing of isolate MD1, a novel member within the family Lachnospiraceae.</title>
        <authorList>
            <person name="Rettenmaier R."/>
            <person name="Di Bello L."/>
            <person name="Zinser C."/>
            <person name="Scheitz K."/>
            <person name="Liebl W."/>
            <person name="Zverlov V."/>
        </authorList>
    </citation>
    <scope>NUCLEOTIDE SEQUENCE [LARGE SCALE GENOMIC DNA]</scope>
    <source>
        <strain evidence="4 5">MD1</strain>
    </source>
</reference>
<evidence type="ECO:0000256" key="1">
    <source>
        <dbReference type="ARBA" id="ARBA00001933"/>
    </source>
</evidence>
<dbReference type="Pfam" id="PF00155">
    <property type="entry name" value="Aminotran_1_2"/>
    <property type="match status" value="1"/>
</dbReference>
<dbReference type="GO" id="GO:0030170">
    <property type="term" value="F:pyridoxal phosphate binding"/>
    <property type="evidence" value="ECO:0007669"/>
    <property type="project" value="InterPro"/>
</dbReference>
<dbReference type="PANTHER" id="PTHR42885">
    <property type="entry name" value="HISTIDINOL-PHOSPHATE AMINOTRANSFERASE-RELATED"/>
    <property type="match status" value="1"/>
</dbReference>
<evidence type="ECO:0000256" key="2">
    <source>
        <dbReference type="ARBA" id="ARBA00022898"/>
    </source>
</evidence>
<keyword evidence="2" id="KW-0663">Pyridoxal phosphate</keyword>
<keyword evidence="4" id="KW-0032">Aminotransferase</keyword>
<name>A0A839JWW6_9FIRM</name>
<dbReference type="InterPro" id="IPR015422">
    <property type="entry name" value="PyrdxlP-dep_Trfase_small"/>
</dbReference>
<dbReference type="InterPro" id="IPR015424">
    <property type="entry name" value="PyrdxlP-dep_Trfase"/>
</dbReference>
<dbReference type="InterPro" id="IPR015421">
    <property type="entry name" value="PyrdxlP-dep_Trfase_major"/>
</dbReference>
<keyword evidence="5" id="KW-1185">Reference proteome</keyword>
<evidence type="ECO:0000259" key="3">
    <source>
        <dbReference type="Pfam" id="PF00155"/>
    </source>
</evidence>